<dbReference type="EMBL" id="CP158165">
    <property type="protein sequence ID" value="XBV26510.1"/>
    <property type="molecule type" value="Genomic_DNA"/>
</dbReference>
<gene>
    <name evidence="2" type="ORF">ABN611_08780</name>
</gene>
<organism evidence="2">
    <name type="scientific">Kribbella sp. HUAS MG21</name>
    <dbReference type="NCBI Taxonomy" id="3160966"/>
    <lineage>
        <taxon>Bacteria</taxon>
        <taxon>Bacillati</taxon>
        <taxon>Actinomycetota</taxon>
        <taxon>Actinomycetes</taxon>
        <taxon>Propionibacteriales</taxon>
        <taxon>Kribbellaceae</taxon>
        <taxon>Kribbella</taxon>
    </lineage>
</organism>
<feature type="transmembrane region" description="Helical" evidence="1">
    <location>
        <begin position="15"/>
        <end position="43"/>
    </location>
</feature>
<dbReference type="SUPFAM" id="SSF57938">
    <property type="entry name" value="DnaJ/Hsp40 cysteine-rich domain"/>
    <property type="match status" value="1"/>
</dbReference>
<keyword evidence="1" id="KW-1133">Transmembrane helix</keyword>
<keyword evidence="1" id="KW-0812">Transmembrane</keyword>
<sequence>MATTLAPLAPLVPEAVSLVALITAGGTVLLIAVGAGISGLYLLTCRIWPFRACGRCKGLGRLHAPNGKAWRDCPRCKGTGRRLRIGRRLWNHAERTRRNAI</sequence>
<evidence type="ECO:0000256" key="1">
    <source>
        <dbReference type="SAM" id="Phobius"/>
    </source>
</evidence>
<reference evidence="2" key="1">
    <citation type="submission" date="2024-06" db="EMBL/GenBank/DDBJ databases">
        <title>Kribbella sp. strain HUAS MG21 genome sequences.</title>
        <authorList>
            <person name="Mo P."/>
        </authorList>
    </citation>
    <scope>NUCLEOTIDE SEQUENCE</scope>
    <source>
        <strain evidence="2">HUAS MG21</strain>
    </source>
</reference>
<keyword evidence="1" id="KW-0472">Membrane</keyword>
<accession>A0AAU7TIM3</accession>
<dbReference type="RefSeq" id="WP_350279309.1">
    <property type="nucleotide sequence ID" value="NZ_CP158165.1"/>
</dbReference>
<dbReference type="InterPro" id="IPR036410">
    <property type="entry name" value="HSP_DnaJ_Cys-rich_dom_sf"/>
</dbReference>
<name>A0AAU7TIM3_9ACTN</name>
<protein>
    <submittedName>
        <fullName evidence="2">Uncharacterized protein</fullName>
    </submittedName>
</protein>
<evidence type="ECO:0000313" key="2">
    <source>
        <dbReference type="EMBL" id="XBV26510.1"/>
    </source>
</evidence>
<proteinExistence type="predicted"/>
<dbReference type="AlphaFoldDB" id="A0AAU7TIM3"/>